<dbReference type="Proteomes" id="UP001162060">
    <property type="component" value="Unassembled WGS sequence"/>
</dbReference>
<evidence type="ECO:0000313" key="2">
    <source>
        <dbReference type="EMBL" id="CAK7944569.1"/>
    </source>
</evidence>
<gene>
    <name evidence="2" type="ORF">PM001_LOCUS29719</name>
</gene>
<reference evidence="2" key="1">
    <citation type="submission" date="2024-01" db="EMBL/GenBank/DDBJ databases">
        <authorList>
            <person name="Webb A."/>
        </authorList>
    </citation>
    <scope>NUCLEOTIDE SEQUENCE</scope>
    <source>
        <strain evidence="2">Pm1</strain>
    </source>
</reference>
<proteinExistence type="predicted"/>
<dbReference type="EMBL" id="CAKLBY020000309">
    <property type="protein sequence ID" value="CAK7944569.1"/>
    <property type="molecule type" value="Genomic_DNA"/>
</dbReference>
<protein>
    <submittedName>
        <fullName evidence="2">Uncharacterized protein</fullName>
    </submittedName>
</protein>
<sequence length="57" mass="6371">MCYERAVAPVYVHGEDIVPEQRLSVAVAAATAATPTVNRPARASVSLHRRRRQTRER</sequence>
<accession>A0AAV1VC88</accession>
<organism evidence="2 3">
    <name type="scientific">Peronospora matthiolae</name>
    <dbReference type="NCBI Taxonomy" id="2874970"/>
    <lineage>
        <taxon>Eukaryota</taxon>
        <taxon>Sar</taxon>
        <taxon>Stramenopiles</taxon>
        <taxon>Oomycota</taxon>
        <taxon>Peronosporomycetes</taxon>
        <taxon>Peronosporales</taxon>
        <taxon>Peronosporaceae</taxon>
        <taxon>Peronospora</taxon>
    </lineage>
</organism>
<evidence type="ECO:0000256" key="1">
    <source>
        <dbReference type="SAM" id="MobiDB-lite"/>
    </source>
</evidence>
<name>A0AAV1VC88_9STRA</name>
<dbReference type="AlphaFoldDB" id="A0AAV1VC88"/>
<feature type="region of interest" description="Disordered" evidence="1">
    <location>
        <begin position="37"/>
        <end position="57"/>
    </location>
</feature>
<comment type="caution">
    <text evidence="2">The sequence shown here is derived from an EMBL/GenBank/DDBJ whole genome shotgun (WGS) entry which is preliminary data.</text>
</comment>
<feature type="compositionally biased region" description="Basic residues" evidence="1">
    <location>
        <begin position="47"/>
        <end position="57"/>
    </location>
</feature>
<evidence type="ECO:0000313" key="3">
    <source>
        <dbReference type="Proteomes" id="UP001162060"/>
    </source>
</evidence>